<dbReference type="GO" id="GO:0008803">
    <property type="term" value="F:bis(5'-nucleosyl)-tetraphosphatase (symmetrical) activity"/>
    <property type="evidence" value="ECO:0007669"/>
    <property type="project" value="TreeGrafter"/>
</dbReference>
<dbReference type="GO" id="GO:0005737">
    <property type="term" value="C:cytoplasm"/>
    <property type="evidence" value="ECO:0007669"/>
    <property type="project" value="TreeGrafter"/>
</dbReference>
<protein>
    <submittedName>
        <fullName evidence="2">Serine/threonine protein phosphatase family protein</fullName>
    </submittedName>
</protein>
<dbReference type="GO" id="GO:0110154">
    <property type="term" value="P:RNA decapping"/>
    <property type="evidence" value="ECO:0007669"/>
    <property type="project" value="TreeGrafter"/>
</dbReference>
<dbReference type="RefSeq" id="WP_087741724.1">
    <property type="nucleotide sequence ID" value="NZ_JBPWQU010000014.1"/>
</dbReference>
<organism evidence="2 3">
    <name type="scientific">Levilactobacillus zymae</name>
    <dbReference type="NCBI Taxonomy" id="267363"/>
    <lineage>
        <taxon>Bacteria</taxon>
        <taxon>Bacillati</taxon>
        <taxon>Bacillota</taxon>
        <taxon>Bacilli</taxon>
        <taxon>Lactobacillales</taxon>
        <taxon>Lactobacillaceae</taxon>
        <taxon>Levilactobacillus</taxon>
    </lineage>
</organism>
<dbReference type="EMBL" id="LT854705">
    <property type="protein sequence ID" value="SMS13820.1"/>
    <property type="molecule type" value="Genomic_DNA"/>
</dbReference>
<sequence length="287" mass="31999">MENFTFIGDVHGAAADLRVLLTDPVVAASRLIFLGDYIDGRTTRRFSDHVESVVRDPLGVLRIIQDRVTHHGDVALLGNHDDFWVQTARRDELTYQTWKINHGVQTWRQLGIRSTRLARVSAALTHGPLRPFTDFLTHLPLTWETDQLFAAHAGIDWDRPANDQRRDDLLWIRDDYYFRDAAHHDLGWHPNTLGKVMVTGHTPVQTLQGPGQAGYLKMQATANDVPRYLIDAGSHTDAYDGGILALTLTAGGQLVQTVRAVKQHLTPGEQPLSEAAVSQLGALTEQP</sequence>
<dbReference type="Proteomes" id="UP000195412">
    <property type="component" value="Chromosome I"/>
</dbReference>
<dbReference type="GO" id="GO:0016791">
    <property type="term" value="F:phosphatase activity"/>
    <property type="evidence" value="ECO:0007669"/>
    <property type="project" value="TreeGrafter"/>
</dbReference>
<dbReference type="InterPro" id="IPR004843">
    <property type="entry name" value="Calcineurin-like_PHP"/>
</dbReference>
<proteinExistence type="predicted"/>
<reference evidence="3" key="1">
    <citation type="submission" date="2017-05" db="EMBL/GenBank/DDBJ databases">
        <authorList>
            <person name="Papadimitriou K."/>
        </authorList>
    </citation>
    <scope>NUCLEOTIDE SEQUENCE [LARGE SCALE GENOMIC DNA]</scope>
    <source>
        <strain evidence="3">ACA-DC 3411</strain>
    </source>
</reference>
<name>A0A1Y6JVI1_9LACO</name>
<dbReference type="PANTHER" id="PTHR42850">
    <property type="entry name" value="METALLOPHOSPHOESTERASE"/>
    <property type="match status" value="1"/>
</dbReference>
<dbReference type="PANTHER" id="PTHR42850:SF4">
    <property type="entry name" value="ZINC-DEPENDENT ENDOPOLYPHOSPHATASE"/>
    <property type="match status" value="1"/>
</dbReference>
<dbReference type="InterPro" id="IPR050126">
    <property type="entry name" value="Ap4A_hydrolase"/>
</dbReference>
<evidence type="ECO:0000313" key="2">
    <source>
        <dbReference type="EMBL" id="SMS13820.1"/>
    </source>
</evidence>
<feature type="domain" description="Calcineurin-like phosphoesterase" evidence="1">
    <location>
        <begin position="4"/>
        <end position="205"/>
    </location>
</feature>
<dbReference type="SUPFAM" id="SSF56300">
    <property type="entry name" value="Metallo-dependent phosphatases"/>
    <property type="match status" value="1"/>
</dbReference>
<dbReference type="AlphaFoldDB" id="A0A1Y6JVI1"/>
<dbReference type="InterPro" id="IPR029052">
    <property type="entry name" value="Metallo-depent_PP-like"/>
</dbReference>
<dbReference type="Pfam" id="PF00149">
    <property type="entry name" value="Metallophos"/>
    <property type="match status" value="1"/>
</dbReference>
<accession>A0A1Y6JVI1</accession>
<evidence type="ECO:0000259" key="1">
    <source>
        <dbReference type="Pfam" id="PF00149"/>
    </source>
</evidence>
<gene>
    <name evidence="2" type="ORF">LZ3411_0770</name>
</gene>
<dbReference type="Gene3D" id="3.60.21.10">
    <property type="match status" value="1"/>
</dbReference>
<evidence type="ECO:0000313" key="3">
    <source>
        <dbReference type="Proteomes" id="UP000195412"/>
    </source>
</evidence>
<dbReference type="KEGG" id="lzy:LZ3411_0770"/>